<proteinExistence type="predicted"/>
<comment type="caution">
    <text evidence="1">The sequence shown here is derived from an EMBL/GenBank/DDBJ whole genome shotgun (WGS) entry which is preliminary data.</text>
</comment>
<keyword evidence="2" id="KW-1185">Reference proteome</keyword>
<protein>
    <submittedName>
        <fullName evidence="1">Uncharacterized protein</fullName>
    </submittedName>
</protein>
<accession>A0A6A1VV63</accession>
<reference evidence="1 2" key="1">
    <citation type="journal article" date="2019" name="Plant Biotechnol. J.">
        <title>The red bayberry genome and genetic basis of sex determination.</title>
        <authorList>
            <person name="Jia H.M."/>
            <person name="Jia H.J."/>
            <person name="Cai Q.L."/>
            <person name="Wang Y."/>
            <person name="Zhao H.B."/>
            <person name="Yang W.F."/>
            <person name="Wang G.Y."/>
            <person name="Li Y.H."/>
            <person name="Zhan D.L."/>
            <person name="Shen Y.T."/>
            <person name="Niu Q.F."/>
            <person name="Chang L."/>
            <person name="Qiu J."/>
            <person name="Zhao L."/>
            <person name="Xie H.B."/>
            <person name="Fu W.Y."/>
            <person name="Jin J."/>
            <person name="Li X.W."/>
            <person name="Jiao Y."/>
            <person name="Zhou C.C."/>
            <person name="Tu T."/>
            <person name="Chai C.Y."/>
            <person name="Gao J.L."/>
            <person name="Fan L.J."/>
            <person name="van de Weg E."/>
            <person name="Wang J.Y."/>
            <person name="Gao Z.S."/>
        </authorList>
    </citation>
    <scope>NUCLEOTIDE SEQUENCE [LARGE SCALE GENOMIC DNA]</scope>
    <source>
        <tissue evidence="1">Leaves</tissue>
    </source>
</reference>
<organism evidence="1 2">
    <name type="scientific">Morella rubra</name>
    <name type="common">Chinese bayberry</name>
    <dbReference type="NCBI Taxonomy" id="262757"/>
    <lineage>
        <taxon>Eukaryota</taxon>
        <taxon>Viridiplantae</taxon>
        <taxon>Streptophyta</taxon>
        <taxon>Embryophyta</taxon>
        <taxon>Tracheophyta</taxon>
        <taxon>Spermatophyta</taxon>
        <taxon>Magnoliopsida</taxon>
        <taxon>eudicotyledons</taxon>
        <taxon>Gunneridae</taxon>
        <taxon>Pentapetalae</taxon>
        <taxon>rosids</taxon>
        <taxon>fabids</taxon>
        <taxon>Fagales</taxon>
        <taxon>Myricaceae</taxon>
        <taxon>Morella</taxon>
    </lineage>
</organism>
<dbReference type="Proteomes" id="UP000516437">
    <property type="component" value="Chromosome 4"/>
</dbReference>
<evidence type="ECO:0000313" key="2">
    <source>
        <dbReference type="Proteomes" id="UP000516437"/>
    </source>
</evidence>
<gene>
    <name evidence="1" type="ORF">CJ030_MR4G028710</name>
</gene>
<name>A0A6A1VV63_9ROSI</name>
<evidence type="ECO:0000313" key="1">
    <source>
        <dbReference type="EMBL" id="KAB1215936.1"/>
    </source>
</evidence>
<dbReference type="AlphaFoldDB" id="A0A6A1VV63"/>
<sequence length="142" mass="15437">MAASLAAGRSTLVRAMSRTSKTSSFSYSVTRGFSVPTLPSNFVRRQAPIFPPPPLKLILRELASLKPVHSAIASACLVSKLPSEASTSTEALDMAGKLLGKSLQLVFLPQERSKLEKQKQINNHWGSDLRVRKSGFREGPNC</sequence>
<dbReference type="EMBL" id="RXIC02000022">
    <property type="protein sequence ID" value="KAB1215936.1"/>
    <property type="molecule type" value="Genomic_DNA"/>
</dbReference>
<dbReference type="OrthoDB" id="1928532at2759"/>